<feature type="domain" description="RNase H type-1" evidence="1">
    <location>
        <begin position="121"/>
        <end position="175"/>
    </location>
</feature>
<dbReference type="PANTHER" id="PTHR47074:SF11">
    <property type="entry name" value="REVERSE TRANSCRIPTASE-LIKE PROTEIN"/>
    <property type="match status" value="1"/>
</dbReference>
<keyword evidence="3" id="KW-1185">Reference proteome</keyword>
<sequence>METTSHVLLECPISLEVWRLSPLWPTLGDMIPLPFADILCLLGRKLTREDLSLFCWLAWRLWGERNEVLHGSEPRDPFSLLEAGLSSLGEWTLLHQEDLVQQGLEGVDHWQPPSHGFFKLNVDAAVHGGSKQVGFGVVVPNTIGEVVGAMSSALTGGFSPFATECLALREGLKFAK</sequence>
<dbReference type="GO" id="GO:0003676">
    <property type="term" value="F:nucleic acid binding"/>
    <property type="evidence" value="ECO:0007669"/>
    <property type="project" value="InterPro"/>
</dbReference>
<dbReference type="InterPro" id="IPR052929">
    <property type="entry name" value="RNase_H-like_EbsB-rel"/>
</dbReference>
<name>A0AA88AGN1_FICCA</name>
<dbReference type="InterPro" id="IPR002156">
    <property type="entry name" value="RNaseH_domain"/>
</dbReference>
<dbReference type="PANTHER" id="PTHR47074">
    <property type="entry name" value="BNAC02G40300D PROTEIN"/>
    <property type="match status" value="1"/>
</dbReference>
<evidence type="ECO:0000313" key="3">
    <source>
        <dbReference type="Proteomes" id="UP001187192"/>
    </source>
</evidence>
<dbReference type="AlphaFoldDB" id="A0AA88AGN1"/>
<gene>
    <name evidence="2" type="ORF">TIFTF001_020731</name>
</gene>
<dbReference type="Proteomes" id="UP001187192">
    <property type="component" value="Unassembled WGS sequence"/>
</dbReference>
<dbReference type="EMBL" id="BTGU01000038">
    <property type="protein sequence ID" value="GMN51570.1"/>
    <property type="molecule type" value="Genomic_DNA"/>
</dbReference>
<evidence type="ECO:0000313" key="2">
    <source>
        <dbReference type="EMBL" id="GMN51570.1"/>
    </source>
</evidence>
<dbReference type="GO" id="GO:0004523">
    <property type="term" value="F:RNA-DNA hybrid ribonuclease activity"/>
    <property type="evidence" value="ECO:0007669"/>
    <property type="project" value="InterPro"/>
</dbReference>
<organism evidence="2 3">
    <name type="scientific">Ficus carica</name>
    <name type="common">Common fig</name>
    <dbReference type="NCBI Taxonomy" id="3494"/>
    <lineage>
        <taxon>Eukaryota</taxon>
        <taxon>Viridiplantae</taxon>
        <taxon>Streptophyta</taxon>
        <taxon>Embryophyta</taxon>
        <taxon>Tracheophyta</taxon>
        <taxon>Spermatophyta</taxon>
        <taxon>Magnoliopsida</taxon>
        <taxon>eudicotyledons</taxon>
        <taxon>Gunneridae</taxon>
        <taxon>Pentapetalae</taxon>
        <taxon>rosids</taxon>
        <taxon>fabids</taxon>
        <taxon>Rosales</taxon>
        <taxon>Moraceae</taxon>
        <taxon>Ficeae</taxon>
        <taxon>Ficus</taxon>
    </lineage>
</organism>
<evidence type="ECO:0000259" key="1">
    <source>
        <dbReference type="Pfam" id="PF13456"/>
    </source>
</evidence>
<dbReference type="Pfam" id="PF13456">
    <property type="entry name" value="RVT_3"/>
    <property type="match status" value="1"/>
</dbReference>
<reference evidence="2" key="1">
    <citation type="submission" date="2023-07" db="EMBL/GenBank/DDBJ databases">
        <title>draft genome sequence of fig (Ficus carica).</title>
        <authorList>
            <person name="Takahashi T."/>
            <person name="Nishimura K."/>
        </authorList>
    </citation>
    <scope>NUCLEOTIDE SEQUENCE</scope>
</reference>
<accession>A0AA88AGN1</accession>
<proteinExistence type="predicted"/>
<protein>
    <recommendedName>
        <fullName evidence="1">RNase H type-1 domain-containing protein</fullName>
    </recommendedName>
</protein>
<comment type="caution">
    <text evidence="2">The sequence shown here is derived from an EMBL/GenBank/DDBJ whole genome shotgun (WGS) entry which is preliminary data.</text>
</comment>